<organism evidence="13 14">
    <name type="scientific">Allacma fusca</name>
    <dbReference type="NCBI Taxonomy" id="39272"/>
    <lineage>
        <taxon>Eukaryota</taxon>
        <taxon>Metazoa</taxon>
        <taxon>Ecdysozoa</taxon>
        <taxon>Arthropoda</taxon>
        <taxon>Hexapoda</taxon>
        <taxon>Collembola</taxon>
        <taxon>Symphypleona</taxon>
        <taxon>Sminthuridae</taxon>
        <taxon>Allacma</taxon>
    </lineage>
</organism>
<dbReference type="Pfam" id="PF22725">
    <property type="entry name" value="GFO_IDH_MocA_C3"/>
    <property type="match status" value="1"/>
</dbReference>
<evidence type="ECO:0000256" key="8">
    <source>
        <dbReference type="ARBA" id="ARBA00043025"/>
    </source>
</evidence>
<evidence type="ECO:0000256" key="7">
    <source>
        <dbReference type="ARBA" id="ARBA00042988"/>
    </source>
</evidence>
<evidence type="ECO:0000259" key="12">
    <source>
        <dbReference type="Pfam" id="PF22725"/>
    </source>
</evidence>
<evidence type="ECO:0000256" key="10">
    <source>
        <dbReference type="ARBA" id="ARBA00049233"/>
    </source>
</evidence>
<feature type="domain" description="Gfo/Idh/MocA-like oxidoreductase N-terminal" evidence="11">
    <location>
        <begin position="5"/>
        <end position="124"/>
    </location>
</feature>
<evidence type="ECO:0000256" key="4">
    <source>
        <dbReference type="ARBA" id="ARBA00038984"/>
    </source>
</evidence>
<evidence type="ECO:0000256" key="2">
    <source>
        <dbReference type="ARBA" id="ARBA00023002"/>
    </source>
</evidence>
<evidence type="ECO:0000256" key="5">
    <source>
        <dbReference type="ARBA" id="ARBA00040603"/>
    </source>
</evidence>
<proteinExistence type="inferred from homology"/>
<dbReference type="EC" id="1.3.1.20" evidence="3"/>
<evidence type="ECO:0000259" key="11">
    <source>
        <dbReference type="Pfam" id="PF01408"/>
    </source>
</evidence>
<sequence length="334" mass="36484">MTVTRWGIFSAGKISHDFVSALASLPAEEHAVIAVAARSLESAKTFADAHKIPKAYGSYEELAQDPEVQVIYVGAINPQHVTLIKLAINNGKGVLCEKPMCVNVRETQEVVELARAKKVFLMEGIWSRAFPAYHRLRELLDSQEIGDVVQVIINFGTILTHKDRCRLKELGGGAMLDIGVYCVQLCSFIFNGLRPEKIVAAGHLNSDGIDDSSSSTVIYPNGKTATLIVNGTVRMDSVGSIVGTKGTITVPSRFWCPTELITPNGVEKFDLPPSDKTFNYANSVGLSYEAQEVRRCLTSGLLESPLINLDETLVIAEMMESIRKQVGVVYPQDL</sequence>
<reference evidence="13" key="1">
    <citation type="submission" date="2021-06" db="EMBL/GenBank/DDBJ databases">
        <authorList>
            <person name="Hodson N. C."/>
            <person name="Mongue J. A."/>
            <person name="Jaron S. K."/>
        </authorList>
    </citation>
    <scope>NUCLEOTIDE SEQUENCE</scope>
</reference>
<comment type="catalytic activity">
    <reaction evidence="9">
        <text>(1R,2R)-1,2-dihydrobenzene-1,2-diol + NADP(+) = catechol + NADPH + H(+)</text>
        <dbReference type="Rhea" id="RHEA:16729"/>
        <dbReference type="ChEBI" id="CHEBI:10702"/>
        <dbReference type="ChEBI" id="CHEBI:15378"/>
        <dbReference type="ChEBI" id="CHEBI:18135"/>
        <dbReference type="ChEBI" id="CHEBI:57783"/>
        <dbReference type="ChEBI" id="CHEBI:58349"/>
        <dbReference type="EC" id="1.3.1.20"/>
    </reaction>
</comment>
<dbReference type="Pfam" id="PF01408">
    <property type="entry name" value="GFO_IDH_MocA"/>
    <property type="match status" value="1"/>
</dbReference>
<dbReference type="InterPro" id="IPR050984">
    <property type="entry name" value="Gfo/Idh/MocA_domain"/>
</dbReference>
<dbReference type="GO" id="GO:0000166">
    <property type="term" value="F:nucleotide binding"/>
    <property type="evidence" value="ECO:0007669"/>
    <property type="project" value="InterPro"/>
</dbReference>
<keyword evidence="14" id="KW-1185">Reference proteome</keyword>
<dbReference type="AlphaFoldDB" id="A0A8J2LRR4"/>
<feature type="domain" description="GFO/IDH/MocA-like oxidoreductase" evidence="12">
    <location>
        <begin position="133"/>
        <end position="248"/>
    </location>
</feature>
<protein>
    <recommendedName>
        <fullName evidence="5">Trans-1,2-dihydrobenzene-1,2-diol dehydrogenase</fullName>
        <ecNumber evidence="4">1.1.1.179</ecNumber>
        <ecNumber evidence="3">1.3.1.20</ecNumber>
    </recommendedName>
    <alternativeName>
        <fullName evidence="8">D-xylose 1-dehydrogenase</fullName>
    </alternativeName>
    <alternativeName>
        <fullName evidence="7">D-xylose-NADP dehydrogenase</fullName>
    </alternativeName>
    <alternativeName>
        <fullName evidence="6">Dimeric dihydrodiol dehydrogenase</fullName>
    </alternativeName>
</protein>
<dbReference type="InterPro" id="IPR055170">
    <property type="entry name" value="GFO_IDH_MocA-like_dom"/>
</dbReference>
<accession>A0A8J2LRR4</accession>
<dbReference type="OrthoDB" id="2129491at2759"/>
<gene>
    <name evidence="13" type="ORF">AFUS01_LOCUS45766</name>
</gene>
<evidence type="ECO:0000256" key="1">
    <source>
        <dbReference type="ARBA" id="ARBA00010928"/>
    </source>
</evidence>
<dbReference type="InterPro" id="IPR000683">
    <property type="entry name" value="Gfo/Idh/MocA-like_OxRdtase_N"/>
</dbReference>
<comment type="similarity">
    <text evidence="1">Belongs to the Gfo/Idh/MocA family.</text>
</comment>
<comment type="catalytic activity">
    <reaction evidence="10">
        <text>D-xylose + NADP(+) = D-xylono-1,5-lactone + NADPH + H(+)</text>
        <dbReference type="Rhea" id="RHEA:22000"/>
        <dbReference type="ChEBI" id="CHEBI:15378"/>
        <dbReference type="ChEBI" id="CHEBI:15867"/>
        <dbReference type="ChEBI" id="CHEBI:53455"/>
        <dbReference type="ChEBI" id="CHEBI:57783"/>
        <dbReference type="ChEBI" id="CHEBI:58349"/>
        <dbReference type="EC" id="1.1.1.179"/>
    </reaction>
</comment>
<dbReference type="EC" id="1.1.1.179" evidence="4"/>
<evidence type="ECO:0000256" key="9">
    <source>
        <dbReference type="ARBA" id="ARBA00047423"/>
    </source>
</evidence>
<dbReference type="EMBL" id="CAJVCH010571069">
    <property type="protein sequence ID" value="CAG7836531.1"/>
    <property type="molecule type" value="Genomic_DNA"/>
</dbReference>
<evidence type="ECO:0000256" key="3">
    <source>
        <dbReference type="ARBA" id="ARBA00038853"/>
    </source>
</evidence>
<dbReference type="PANTHER" id="PTHR22604">
    <property type="entry name" value="OXIDOREDUCTASES"/>
    <property type="match status" value="1"/>
</dbReference>
<dbReference type="GO" id="GO:0047837">
    <property type="term" value="F:D-xylose 1-dehydrogenase (NADP+) activity"/>
    <property type="evidence" value="ECO:0007669"/>
    <property type="project" value="UniProtKB-EC"/>
</dbReference>
<dbReference type="GO" id="GO:0047115">
    <property type="term" value="F:trans-1,2-dihydrobenzene-1,2-diol dehydrogenase activity"/>
    <property type="evidence" value="ECO:0007669"/>
    <property type="project" value="UniProtKB-EC"/>
</dbReference>
<evidence type="ECO:0000313" key="13">
    <source>
        <dbReference type="EMBL" id="CAG7836531.1"/>
    </source>
</evidence>
<dbReference type="Proteomes" id="UP000708208">
    <property type="component" value="Unassembled WGS sequence"/>
</dbReference>
<comment type="caution">
    <text evidence="13">The sequence shown here is derived from an EMBL/GenBank/DDBJ whole genome shotgun (WGS) entry which is preliminary data.</text>
</comment>
<evidence type="ECO:0000256" key="6">
    <source>
        <dbReference type="ARBA" id="ARBA00042926"/>
    </source>
</evidence>
<name>A0A8J2LRR4_9HEXA</name>
<dbReference type="PANTHER" id="PTHR22604:SF105">
    <property type="entry name" value="TRANS-1,2-DIHYDROBENZENE-1,2-DIOL DEHYDROGENASE"/>
    <property type="match status" value="1"/>
</dbReference>
<evidence type="ECO:0000313" key="14">
    <source>
        <dbReference type="Proteomes" id="UP000708208"/>
    </source>
</evidence>
<keyword evidence="2" id="KW-0560">Oxidoreductase</keyword>